<feature type="region of interest" description="Disordered" evidence="1">
    <location>
        <begin position="19"/>
        <end position="52"/>
    </location>
</feature>
<gene>
    <name evidence="2" type="ORF">DY000_02007629</name>
</gene>
<evidence type="ECO:0000256" key="1">
    <source>
        <dbReference type="SAM" id="MobiDB-lite"/>
    </source>
</evidence>
<dbReference type="EMBL" id="QGKV02000832">
    <property type="protein sequence ID" value="KAF3548790.1"/>
    <property type="molecule type" value="Genomic_DNA"/>
</dbReference>
<sequence length="52" mass="5558">MPRTVRGCYNRGLPAPSFVGEPVISSKTATEKTSEPAANDPPILRLTPSLSF</sequence>
<dbReference type="Proteomes" id="UP000266723">
    <property type="component" value="Unassembled WGS sequence"/>
</dbReference>
<reference evidence="2 3" key="1">
    <citation type="journal article" date="2020" name="BMC Genomics">
        <title>Intraspecific diversification of the crop wild relative Brassica cretica Lam. using demographic model selection.</title>
        <authorList>
            <person name="Kioukis A."/>
            <person name="Michalopoulou V.A."/>
            <person name="Briers L."/>
            <person name="Pirintsos S."/>
            <person name="Studholme D.J."/>
            <person name="Pavlidis P."/>
            <person name="Sarris P.F."/>
        </authorList>
    </citation>
    <scope>NUCLEOTIDE SEQUENCE [LARGE SCALE GENOMIC DNA]</scope>
    <source>
        <strain evidence="3">cv. PFS-1207/04</strain>
    </source>
</reference>
<evidence type="ECO:0000313" key="2">
    <source>
        <dbReference type="EMBL" id="KAF3548790.1"/>
    </source>
</evidence>
<organism evidence="2 3">
    <name type="scientific">Brassica cretica</name>
    <name type="common">Mustard</name>
    <dbReference type="NCBI Taxonomy" id="69181"/>
    <lineage>
        <taxon>Eukaryota</taxon>
        <taxon>Viridiplantae</taxon>
        <taxon>Streptophyta</taxon>
        <taxon>Embryophyta</taxon>
        <taxon>Tracheophyta</taxon>
        <taxon>Spermatophyta</taxon>
        <taxon>Magnoliopsida</taxon>
        <taxon>eudicotyledons</taxon>
        <taxon>Gunneridae</taxon>
        <taxon>Pentapetalae</taxon>
        <taxon>rosids</taxon>
        <taxon>malvids</taxon>
        <taxon>Brassicales</taxon>
        <taxon>Brassicaceae</taxon>
        <taxon>Brassiceae</taxon>
        <taxon>Brassica</taxon>
    </lineage>
</organism>
<name>A0ABQ7CAR9_BRACR</name>
<protein>
    <submittedName>
        <fullName evidence="2">Uncharacterized protein</fullName>
    </submittedName>
</protein>
<evidence type="ECO:0000313" key="3">
    <source>
        <dbReference type="Proteomes" id="UP000266723"/>
    </source>
</evidence>
<keyword evidence="3" id="KW-1185">Reference proteome</keyword>
<comment type="caution">
    <text evidence="2">The sequence shown here is derived from an EMBL/GenBank/DDBJ whole genome shotgun (WGS) entry which is preliminary data.</text>
</comment>
<proteinExistence type="predicted"/>
<accession>A0ABQ7CAR9</accession>